<evidence type="ECO:0000256" key="1">
    <source>
        <dbReference type="ARBA" id="ARBA00000085"/>
    </source>
</evidence>
<dbReference type="InterPro" id="IPR004358">
    <property type="entry name" value="Sig_transdc_His_kin-like_C"/>
</dbReference>
<dbReference type="PANTHER" id="PTHR43065:SF46">
    <property type="entry name" value="C4-DICARBOXYLATE TRANSPORT SENSOR PROTEIN DCTB"/>
    <property type="match status" value="1"/>
</dbReference>
<evidence type="ECO:0000259" key="11">
    <source>
        <dbReference type="PROSITE" id="PS50109"/>
    </source>
</evidence>
<dbReference type="SMART" id="SM00448">
    <property type="entry name" value="REC"/>
    <property type="match status" value="1"/>
</dbReference>
<dbReference type="EMBL" id="LPUY01000040">
    <property type="protein sequence ID" value="KUP93921.1"/>
    <property type="molecule type" value="Genomic_DNA"/>
</dbReference>
<sequence length="689" mass="74655">MRQQDSVPSLLQNGDGTSYARQRTSRRIGLGLSLLCVAIGLATLILGWLFDLDVFKRIQPGYPAMVPETALCVIAGGVAIHGRLARKLRIVPALLAGFIWLIVLVGLSRVFHPLAMGNGATRDAMSLATAGASLTLATGLLAMCLPNAFGRHTITLLGTLGITISAVPMLGYLFNADALFATTIYTEMALHTAITLFLLNLALLLAQPNKGWVRTILADQIGGEMIRHLIPVIVTGPITFTMTALIASRHDIFNPDMRAAILTYIMIATTFAAAVIFARQSNAGQIEADAVRRKLREIERAHKEQQIATLRSQHAEGLGKLVGGVAHDFNNTLAVIMGNLQLFDEDPDDDKHKEYLQAAINAARQGADLTSQLLAYGRKSMLNPVEARSEDLIDSAMRMFSRLRPANLALSVEIRERNAIVHVDGTGFQQALLNLLINARDAQPHGGSIHVETCVTDLNREDFLDKFPQSDLMSGRYVAIKVKDTGPGLKPEEIARVTEPFYTTKKFGDGSGLGLSVVEGFCRQSGGDLTLRCHPEGGLVATMLLPFVRTAAAPSSAPPQEAEISAAPALRILVVEDMREVGLVIARQLRRDGHEVVLADTAEEALSLLSGDYLPDLLLSDIALPGHIQGNDLVGLFAENHPTIPAILMSGYISNEVRDDLSQRFSGQVLRKPIEQSDLRRAIRRAVAR</sequence>
<comment type="catalytic activity">
    <reaction evidence="1">
        <text>ATP + protein L-histidine = ADP + protein N-phospho-L-histidine.</text>
        <dbReference type="EC" id="2.7.13.3"/>
    </reaction>
</comment>
<dbReference type="PRINTS" id="PR00344">
    <property type="entry name" value="BCTRLSENSOR"/>
</dbReference>
<dbReference type="CDD" id="cd00156">
    <property type="entry name" value="REC"/>
    <property type="match status" value="1"/>
</dbReference>
<reference evidence="13 14" key="1">
    <citation type="submission" date="2015-12" db="EMBL/GenBank/DDBJ databases">
        <title>Genome sequence of the marine Rhodobacteraceae strain O3.65, Candidatus Tritonibacter horizontis.</title>
        <authorList>
            <person name="Poehlein A."/>
            <person name="Giebel H.A."/>
            <person name="Voget S."/>
            <person name="Brinkhoff T."/>
        </authorList>
    </citation>
    <scope>NUCLEOTIDE SEQUENCE [LARGE SCALE GENOMIC DNA]</scope>
    <source>
        <strain evidence="13 14">O3.65</strain>
    </source>
</reference>
<dbReference type="SUPFAM" id="SSF55874">
    <property type="entry name" value="ATPase domain of HSP90 chaperone/DNA topoisomerase II/histidine kinase"/>
    <property type="match status" value="1"/>
</dbReference>
<dbReference type="AlphaFoldDB" id="A0A132C009"/>
<dbReference type="GO" id="GO:0000155">
    <property type="term" value="F:phosphorelay sensor kinase activity"/>
    <property type="evidence" value="ECO:0007669"/>
    <property type="project" value="InterPro"/>
</dbReference>
<evidence type="ECO:0000256" key="7">
    <source>
        <dbReference type="ARBA" id="ARBA00022840"/>
    </source>
</evidence>
<feature type="transmembrane region" description="Helical" evidence="10">
    <location>
        <begin position="124"/>
        <end position="144"/>
    </location>
</feature>
<dbReference type="GO" id="GO:0005524">
    <property type="term" value="F:ATP binding"/>
    <property type="evidence" value="ECO:0007669"/>
    <property type="project" value="UniProtKB-KW"/>
</dbReference>
<gene>
    <name evidence="13" type="ORF">TRIHO_12420</name>
</gene>
<dbReference type="InterPro" id="IPR003594">
    <property type="entry name" value="HATPase_dom"/>
</dbReference>
<dbReference type="InterPro" id="IPR011006">
    <property type="entry name" value="CheY-like_superfamily"/>
</dbReference>
<keyword evidence="8" id="KW-0902">Two-component regulatory system</keyword>
<dbReference type="Pfam" id="PF00512">
    <property type="entry name" value="HisKA"/>
    <property type="match status" value="1"/>
</dbReference>
<dbReference type="Gene3D" id="1.10.287.130">
    <property type="match status" value="1"/>
</dbReference>
<dbReference type="SMART" id="SM00387">
    <property type="entry name" value="HATPase_c"/>
    <property type="match status" value="1"/>
</dbReference>
<feature type="transmembrane region" description="Helical" evidence="10">
    <location>
        <begin position="226"/>
        <end position="247"/>
    </location>
</feature>
<feature type="transmembrane region" description="Helical" evidence="10">
    <location>
        <begin position="62"/>
        <end position="81"/>
    </location>
</feature>
<dbReference type="InterPro" id="IPR005467">
    <property type="entry name" value="His_kinase_dom"/>
</dbReference>
<evidence type="ECO:0000313" key="13">
    <source>
        <dbReference type="EMBL" id="KUP93921.1"/>
    </source>
</evidence>
<comment type="caution">
    <text evidence="13">The sequence shown here is derived from an EMBL/GenBank/DDBJ whole genome shotgun (WGS) entry which is preliminary data.</text>
</comment>
<feature type="transmembrane region" description="Helical" evidence="10">
    <location>
        <begin position="93"/>
        <end position="112"/>
    </location>
</feature>
<dbReference type="SUPFAM" id="SSF47384">
    <property type="entry name" value="Homodimeric domain of signal transducing histidine kinase"/>
    <property type="match status" value="1"/>
</dbReference>
<dbReference type="PROSITE" id="PS50109">
    <property type="entry name" value="HIS_KIN"/>
    <property type="match status" value="1"/>
</dbReference>
<dbReference type="Gene3D" id="3.40.50.2300">
    <property type="match status" value="1"/>
</dbReference>
<feature type="domain" description="Histidine kinase" evidence="11">
    <location>
        <begin position="324"/>
        <end position="549"/>
    </location>
</feature>
<dbReference type="Proteomes" id="UP000068382">
    <property type="component" value="Unassembled WGS sequence"/>
</dbReference>
<dbReference type="SUPFAM" id="SSF52172">
    <property type="entry name" value="CheY-like"/>
    <property type="match status" value="1"/>
</dbReference>
<dbReference type="EC" id="2.7.13.3" evidence="2"/>
<keyword evidence="10" id="KW-0812">Transmembrane</keyword>
<keyword evidence="5" id="KW-0547">Nucleotide-binding</keyword>
<dbReference type="OrthoDB" id="9796100at2"/>
<dbReference type="InterPro" id="IPR036890">
    <property type="entry name" value="HATPase_C_sf"/>
</dbReference>
<feature type="transmembrane region" description="Helical" evidence="10">
    <location>
        <begin position="28"/>
        <end position="50"/>
    </location>
</feature>
<keyword evidence="3 9" id="KW-0597">Phosphoprotein</keyword>
<dbReference type="InterPro" id="IPR003661">
    <property type="entry name" value="HisK_dim/P_dom"/>
</dbReference>
<feature type="transmembrane region" description="Helical" evidence="10">
    <location>
        <begin position="156"/>
        <end position="176"/>
    </location>
</feature>
<keyword evidence="10" id="KW-0472">Membrane</keyword>
<feature type="transmembrane region" description="Helical" evidence="10">
    <location>
        <begin position="188"/>
        <end position="206"/>
    </location>
</feature>
<proteinExistence type="predicted"/>
<dbReference type="PANTHER" id="PTHR43065">
    <property type="entry name" value="SENSOR HISTIDINE KINASE"/>
    <property type="match status" value="1"/>
</dbReference>
<feature type="modified residue" description="4-aspartylphosphate" evidence="9">
    <location>
        <position position="621"/>
    </location>
</feature>
<dbReference type="Pfam" id="PF00072">
    <property type="entry name" value="Response_reg"/>
    <property type="match status" value="1"/>
</dbReference>
<evidence type="ECO:0000256" key="4">
    <source>
        <dbReference type="ARBA" id="ARBA00022679"/>
    </source>
</evidence>
<evidence type="ECO:0000256" key="5">
    <source>
        <dbReference type="ARBA" id="ARBA00022741"/>
    </source>
</evidence>
<evidence type="ECO:0000256" key="9">
    <source>
        <dbReference type="PROSITE-ProRule" id="PRU00169"/>
    </source>
</evidence>
<evidence type="ECO:0000259" key="12">
    <source>
        <dbReference type="PROSITE" id="PS50110"/>
    </source>
</evidence>
<organism evidence="13 14">
    <name type="scientific">Tritonibacter horizontis</name>
    <dbReference type="NCBI Taxonomy" id="1768241"/>
    <lineage>
        <taxon>Bacteria</taxon>
        <taxon>Pseudomonadati</taxon>
        <taxon>Pseudomonadota</taxon>
        <taxon>Alphaproteobacteria</taxon>
        <taxon>Rhodobacterales</taxon>
        <taxon>Paracoccaceae</taxon>
        <taxon>Tritonibacter</taxon>
    </lineage>
</organism>
<evidence type="ECO:0000256" key="2">
    <source>
        <dbReference type="ARBA" id="ARBA00012438"/>
    </source>
</evidence>
<evidence type="ECO:0000256" key="3">
    <source>
        <dbReference type="ARBA" id="ARBA00022553"/>
    </source>
</evidence>
<dbReference type="PROSITE" id="PS50110">
    <property type="entry name" value="RESPONSE_REGULATORY"/>
    <property type="match status" value="1"/>
</dbReference>
<keyword evidence="6" id="KW-0418">Kinase</keyword>
<evidence type="ECO:0000256" key="6">
    <source>
        <dbReference type="ARBA" id="ARBA00022777"/>
    </source>
</evidence>
<feature type="domain" description="Response regulatory" evidence="12">
    <location>
        <begin position="571"/>
        <end position="687"/>
    </location>
</feature>
<dbReference type="Gene3D" id="3.30.565.10">
    <property type="entry name" value="Histidine kinase-like ATPase, C-terminal domain"/>
    <property type="match status" value="1"/>
</dbReference>
<dbReference type="SMART" id="SM00388">
    <property type="entry name" value="HisKA"/>
    <property type="match status" value="1"/>
</dbReference>
<dbReference type="InterPro" id="IPR001789">
    <property type="entry name" value="Sig_transdc_resp-reg_receiver"/>
</dbReference>
<feature type="transmembrane region" description="Helical" evidence="10">
    <location>
        <begin position="259"/>
        <end position="278"/>
    </location>
</feature>
<name>A0A132C009_9RHOB</name>
<dbReference type="Pfam" id="PF02518">
    <property type="entry name" value="HATPase_c"/>
    <property type="match status" value="1"/>
</dbReference>
<dbReference type="RefSeq" id="WP_068241347.1">
    <property type="nucleotide sequence ID" value="NZ_LPUY01000040.1"/>
</dbReference>
<keyword evidence="7" id="KW-0067">ATP-binding</keyword>
<keyword evidence="4" id="KW-0808">Transferase</keyword>
<dbReference type="CDD" id="cd00082">
    <property type="entry name" value="HisKA"/>
    <property type="match status" value="1"/>
</dbReference>
<evidence type="ECO:0000313" key="14">
    <source>
        <dbReference type="Proteomes" id="UP000068382"/>
    </source>
</evidence>
<keyword evidence="10" id="KW-1133">Transmembrane helix</keyword>
<keyword evidence="14" id="KW-1185">Reference proteome</keyword>
<evidence type="ECO:0000256" key="10">
    <source>
        <dbReference type="SAM" id="Phobius"/>
    </source>
</evidence>
<protein>
    <recommendedName>
        <fullName evidence="2">histidine kinase</fullName>
        <ecNumber evidence="2">2.7.13.3</ecNumber>
    </recommendedName>
</protein>
<dbReference type="InterPro" id="IPR036097">
    <property type="entry name" value="HisK_dim/P_sf"/>
</dbReference>
<evidence type="ECO:0000256" key="8">
    <source>
        <dbReference type="ARBA" id="ARBA00023012"/>
    </source>
</evidence>
<accession>A0A132C009</accession>